<keyword evidence="4 6" id="KW-1133">Transmembrane helix</keyword>
<feature type="transmembrane region" description="Helical" evidence="6">
    <location>
        <begin position="186"/>
        <end position="203"/>
    </location>
</feature>
<dbReference type="RefSeq" id="WP_306419362.1">
    <property type="nucleotide sequence ID" value="NZ_JBHTLH010000035.1"/>
</dbReference>
<feature type="transmembrane region" description="Helical" evidence="6">
    <location>
        <begin position="276"/>
        <end position="294"/>
    </location>
</feature>
<evidence type="ECO:0000256" key="6">
    <source>
        <dbReference type="SAM" id="Phobius"/>
    </source>
</evidence>
<keyword evidence="9" id="KW-1185">Reference proteome</keyword>
<dbReference type="PANTHER" id="PTHR30619">
    <property type="entry name" value="DNA INTERNALIZATION/COMPETENCE PROTEIN COMEC/REC2"/>
    <property type="match status" value="1"/>
</dbReference>
<dbReference type="EMBL" id="JBHTLH010000035">
    <property type="protein sequence ID" value="MFD1125622.1"/>
    <property type="molecule type" value="Genomic_DNA"/>
</dbReference>
<dbReference type="InterPro" id="IPR004477">
    <property type="entry name" value="ComEC_N"/>
</dbReference>
<proteinExistence type="predicted"/>
<feature type="transmembrane region" description="Helical" evidence="6">
    <location>
        <begin position="314"/>
        <end position="338"/>
    </location>
</feature>
<evidence type="ECO:0000313" key="9">
    <source>
        <dbReference type="Proteomes" id="UP001597156"/>
    </source>
</evidence>
<feature type="transmembrane region" description="Helical" evidence="6">
    <location>
        <begin position="405"/>
        <end position="422"/>
    </location>
</feature>
<dbReference type="NCBIfam" id="TIGR00360">
    <property type="entry name" value="ComEC_N-term"/>
    <property type="match status" value="1"/>
</dbReference>
<dbReference type="PANTHER" id="PTHR30619:SF7">
    <property type="entry name" value="BETA-LACTAMASE DOMAIN PROTEIN"/>
    <property type="match status" value="1"/>
</dbReference>
<comment type="caution">
    <text evidence="8">The sequence shown here is derived from an EMBL/GenBank/DDBJ whole genome shotgun (WGS) entry which is preliminary data.</text>
</comment>
<evidence type="ECO:0000256" key="1">
    <source>
        <dbReference type="ARBA" id="ARBA00004651"/>
    </source>
</evidence>
<evidence type="ECO:0000256" key="2">
    <source>
        <dbReference type="ARBA" id="ARBA00022475"/>
    </source>
</evidence>
<dbReference type="Pfam" id="PF03772">
    <property type="entry name" value="Competence"/>
    <property type="match status" value="1"/>
</dbReference>
<evidence type="ECO:0000256" key="3">
    <source>
        <dbReference type="ARBA" id="ARBA00022692"/>
    </source>
</evidence>
<feature type="transmembrane region" description="Helical" evidence="6">
    <location>
        <begin position="215"/>
        <end position="238"/>
    </location>
</feature>
<keyword evidence="2" id="KW-1003">Cell membrane</keyword>
<accession>A0ABW3PIW2</accession>
<feature type="transmembrane region" description="Helical" evidence="6">
    <location>
        <begin position="350"/>
        <end position="369"/>
    </location>
</feature>
<keyword evidence="5 6" id="KW-0472">Membrane</keyword>
<sequence>MFLVNVQLTKGSDKPVIGTDCCETIKVYPDMLINSGGQFRTTTISQATGRKTIYYGRFQSLNQKRQMIDSSHPLLISIKGERKAIDSATNVNQFDMRDYDHHQKIYEEFFITDLTTVRPERQLSLIDRFHVLRANFDHYCQRLPKTLRIYAMGLISGNRESDFFTEMTGVQQLGLLHLFSISGMHVYYFLGILTQLFSLMGLGRKPQAIIKLGCLGGYFIFSGSSPGLLRAVIMAGLMIMAQFWGFKLSQLAALSLTLMINLLLFPEAMFMMSVQLSYGLAFGLIAAGNMGYFKQTVLLNLLSLPILLFHLYEWHILSLAVSLIVLPLFGKTIFPLVILGLGLGMIDRSLTLPIEGLLGLFNGCLNMIGQLPGMLVFGKPPLVITLLMLGLTVFIMIHSSKFCRVALVGLYLGTFIWIHYPFSGEVTMFDVG</sequence>
<evidence type="ECO:0000256" key="4">
    <source>
        <dbReference type="ARBA" id="ARBA00022989"/>
    </source>
</evidence>
<evidence type="ECO:0000259" key="7">
    <source>
        <dbReference type="Pfam" id="PF03772"/>
    </source>
</evidence>
<dbReference type="Proteomes" id="UP001597156">
    <property type="component" value="Unassembled WGS sequence"/>
</dbReference>
<evidence type="ECO:0000313" key="8">
    <source>
        <dbReference type="EMBL" id="MFD1125622.1"/>
    </source>
</evidence>
<organism evidence="8 9">
    <name type="scientific">Lentilactobacillus raoultii</name>
    <dbReference type="NCBI Taxonomy" id="1987503"/>
    <lineage>
        <taxon>Bacteria</taxon>
        <taxon>Bacillati</taxon>
        <taxon>Bacillota</taxon>
        <taxon>Bacilli</taxon>
        <taxon>Lactobacillales</taxon>
        <taxon>Lactobacillaceae</taxon>
        <taxon>Lentilactobacillus</taxon>
    </lineage>
</organism>
<protein>
    <submittedName>
        <fullName evidence="8">ComEC/Rec2 family competence protein</fullName>
    </submittedName>
</protein>
<evidence type="ECO:0000256" key="5">
    <source>
        <dbReference type="ARBA" id="ARBA00023136"/>
    </source>
</evidence>
<feature type="transmembrane region" description="Helical" evidence="6">
    <location>
        <begin position="381"/>
        <end position="398"/>
    </location>
</feature>
<feature type="domain" description="ComEC/Rec2-related protein" evidence="7">
    <location>
        <begin position="155"/>
        <end position="398"/>
    </location>
</feature>
<gene>
    <name evidence="8" type="ORF">ACFQ22_09700</name>
</gene>
<dbReference type="InterPro" id="IPR052159">
    <property type="entry name" value="Competence_DNA_uptake"/>
</dbReference>
<name>A0ABW3PIW2_9LACO</name>
<keyword evidence="3 6" id="KW-0812">Transmembrane</keyword>
<comment type="subcellular location">
    <subcellularLocation>
        <location evidence="1">Cell membrane</location>
        <topology evidence="1">Multi-pass membrane protein</topology>
    </subcellularLocation>
</comment>
<reference evidence="9" key="1">
    <citation type="journal article" date="2019" name="Int. J. Syst. Evol. Microbiol.">
        <title>The Global Catalogue of Microorganisms (GCM) 10K type strain sequencing project: providing services to taxonomists for standard genome sequencing and annotation.</title>
        <authorList>
            <consortium name="The Broad Institute Genomics Platform"/>
            <consortium name="The Broad Institute Genome Sequencing Center for Infectious Disease"/>
            <person name="Wu L."/>
            <person name="Ma J."/>
        </authorList>
    </citation>
    <scope>NUCLEOTIDE SEQUENCE [LARGE SCALE GENOMIC DNA]</scope>
    <source>
        <strain evidence="9">CCUG 71848</strain>
    </source>
</reference>